<gene>
    <name evidence="2" type="ORF">HF521_018953</name>
</gene>
<protein>
    <recommendedName>
        <fullName evidence="4">Kelch domain-containing protein 4</fullName>
    </recommendedName>
</protein>
<feature type="compositionally biased region" description="Basic residues" evidence="1">
    <location>
        <begin position="1"/>
        <end position="10"/>
    </location>
</feature>
<evidence type="ECO:0000313" key="2">
    <source>
        <dbReference type="EMBL" id="KAF7707735.1"/>
    </source>
</evidence>
<dbReference type="InterPro" id="IPR052588">
    <property type="entry name" value="Kelch_domain_protein"/>
</dbReference>
<feature type="region of interest" description="Disordered" evidence="1">
    <location>
        <begin position="1"/>
        <end position="33"/>
    </location>
</feature>
<reference evidence="2" key="1">
    <citation type="submission" date="2020-08" db="EMBL/GenBank/DDBJ databases">
        <title>Chromosome-level assembly of Southern catfish (Silurus meridionalis) provides insights into visual adaptation to the nocturnal and benthic lifestyles.</title>
        <authorList>
            <person name="Zhang Y."/>
            <person name="Wang D."/>
            <person name="Peng Z."/>
        </authorList>
    </citation>
    <scope>NUCLEOTIDE SEQUENCE</scope>
    <source>
        <strain evidence="2">SWU-2019-XX</strain>
        <tissue evidence="2">Muscle</tissue>
    </source>
</reference>
<accession>A0A8T0BLB9</accession>
<dbReference type="Proteomes" id="UP000606274">
    <property type="component" value="Unassembled WGS sequence"/>
</dbReference>
<dbReference type="EMBL" id="JABFDY010000005">
    <property type="protein sequence ID" value="KAF7707735.1"/>
    <property type="molecule type" value="Genomic_DNA"/>
</dbReference>
<dbReference type="InterPro" id="IPR015915">
    <property type="entry name" value="Kelch-typ_b-propeller"/>
</dbReference>
<dbReference type="Gene3D" id="2.120.10.80">
    <property type="entry name" value="Kelch-type beta propeller"/>
    <property type="match status" value="1"/>
</dbReference>
<name>A0A8T0BLB9_SILME</name>
<evidence type="ECO:0000313" key="3">
    <source>
        <dbReference type="Proteomes" id="UP000606274"/>
    </source>
</evidence>
<keyword evidence="3" id="KW-1185">Reference proteome</keyword>
<proteinExistence type="predicted"/>
<dbReference type="PANTHER" id="PTHR46063:SF1">
    <property type="entry name" value="KELCH DOMAIN-CONTAINING PROTEIN 4"/>
    <property type="match status" value="1"/>
</dbReference>
<comment type="caution">
    <text evidence="2">The sequence shown here is derived from an EMBL/GenBank/DDBJ whole genome shotgun (WGS) entry which is preliminary data.</text>
</comment>
<dbReference type="Pfam" id="PF24681">
    <property type="entry name" value="Kelch_KLHDC2_KLHL20_DRC7"/>
    <property type="match status" value="1"/>
</dbReference>
<evidence type="ECO:0008006" key="4">
    <source>
        <dbReference type="Google" id="ProtNLM"/>
    </source>
</evidence>
<dbReference type="PANTHER" id="PTHR46063">
    <property type="entry name" value="KELCH DOMAIN-CONTAINING PROTEIN"/>
    <property type="match status" value="1"/>
</dbReference>
<sequence length="213" mass="23888">MGKKGKKDKKVKGAEKTAAKMEKKVSKRSKKEEEDLEALIAEFQLLDAKKTQVVENTCPPPSPRLNASLSAHPEKDELILFGGEYYNGNKTYLYNDLFFYNIKKNTWVKSDVPNPPPRRCAHQVTAATLSGHRMVLCKRQLLVFGGFHESTRDYIYYNDVHSFNLDTFTWSRLVPSGSAPSPRSACQMSATPDGTGVIIYGRLLQIQSQEGLG</sequence>
<evidence type="ECO:0000256" key="1">
    <source>
        <dbReference type="SAM" id="MobiDB-lite"/>
    </source>
</evidence>
<organism evidence="2 3">
    <name type="scientific">Silurus meridionalis</name>
    <name type="common">Southern catfish</name>
    <name type="synonym">Silurus soldatovi meridionalis</name>
    <dbReference type="NCBI Taxonomy" id="175797"/>
    <lineage>
        <taxon>Eukaryota</taxon>
        <taxon>Metazoa</taxon>
        <taxon>Chordata</taxon>
        <taxon>Craniata</taxon>
        <taxon>Vertebrata</taxon>
        <taxon>Euteleostomi</taxon>
        <taxon>Actinopterygii</taxon>
        <taxon>Neopterygii</taxon>
        <taxon>Teleostei</taxon>
        <taxon>Ostariophysi</taxon>
        <taxon>Siluriformes</taxon>
        <taxon>Siluridae</taxon>
        <taxon>Silurus</taxon>
    </lineage>
</organism>
<dbReference type="AlphaFoldDB" id="A0A8T0BLB9"/>
<dbReference type="SUPFAM" id="SSF117281">
    <property type="entry name" value="Kelch motif"/>
    <property type="match status" value="1"/>
</dbReference>
<feature type="compositionally biased region" description="Basic and acidic residues" evidence="1">
    <location>
        <begin position="11"/>
        <end position="24"/>
    </location>
</feature>